<protein>
    <submittedName>
        <fullName evidence="2">Type I secretion system ATPase, PrtD</fullName>
    </submittedName>
</protein>
<keyword evidence="1" id="KW-0812">Transmembrane</keyword>
<feature type="transmembrane region" description="Helical" evidence="1">
    <location>
        <begin position="24"/>
        <end position="45"/>
    </location>
</feature>
<evidence type="ECO:0000313" key="3">
    <source>
        <dbReference type="Proteomes" id="UP000006860"/>
    </source>
</evidence>
<dbReference type="HOGENOM" id="CLU_3157400_0_0_0"/>
<proteinExistence type="predicted"/>
<name>F0SHE2_RUBBR</name>
<reference evidence="3" key="1">
    <citation type="submission" date="2011-02" db="EMBL/GenBank/DDBJ databases">
        <title>The complete genome of Planctomyces brasiliensis DSM 5305.</title>
        <authorList>
            <person name="Lucas S."/>
            <person name="Copeland A."/>
            <person name="Lapidus A."/>
            <person name="Bruce D."/>
            <person name="Goodwin L."/>
            <person name="Pitluck S."/>
            <person name="Kyrpides N."/>
            <person name="Mavromatis K."/>
            <person name="Pagani I."/>
            <person name="Ivanova N."/>
            <person name="Ovchinnikova G."/>
            <person name="Lu M."/>
            <person name="Detter J.C."/>
            <person name="Han C."/>
            <person name="Land M."/>
            <person name="Hauser L."/>
            <person name="Markowitz V."/>
            <person name="Cheng J.-F."/>
            <person name="Hugenholtz P."/>
            <person name="Woyke T."/>
            <person name="Wu D."/>
            <person name="Tindall B."/>
            <person name="Pomrenke H.G."/>
            <person name="Brambilla E."/>
            <person name="Klenk H.-P."/>
            <person name="Eisen J.A."/>
        </authorList>
    </citation>
    <scope>NUCLEOTIDE SEQUENCE [LARGE SCALE GENOMIC DNA]</scope>
    <source>
        <strain evidence="3">ATCC 49424 / DSM 5305 / JCM 21570 / NBRC 103401 / IFAM 1448</strain>
    </source>
</reference>
<keyword evidence="1" id="KW-1133">Transmembrane helix</keyword>
<keyword evidence="3" id="KW-1185">Reference proteome</keyword>
<evidence type="ECO:0000313" key="2">
    <source>
        <dbReference type="EMBL" id="ADY61697.1"/>
    </source>
</evidence>
<accession>F0SHE2</accession>
<sequence length="48" mass="5369">MRTGMETVRMGILIRTANRIPMDILTRMYMATLTAIVMGTATVIAQPR</sequence>
<dbReference type="Proteomes" id="UP000006860">
    <property type="component" value="Chromosome"/>
</dbReference>
<organism evidence="2 3">
    <name type="scientific">Rubinisphaera brasiliensis (strain ATCC 49424 / DSM 5305 / JCM 21570 / IAM 15109 / NBRC 103401 / IFAM 1448)</name>
    <name type="common">Planctomyces brasiliensis</name>
    <dbReference type="NCBI Taxonomy" id="756272"/>
    <lineage>
        <taxon>Bacteria</taxon>
        <taxon>Pseudomonadati</taxon>
        <taxon>Planctomycetota</taxon>
        <taxon>Planctomycetia</taxon>
        <taxon>Planctomycetales</taxon>
        <taxon>Planctomycetaceae</taxon>
        <taxon>Rubinisphaera</taxon>
    </lineage>
</organism>
<dbReference type="AlphaFoldDB" id="F0SHE2"/>
<gene>
    <name evidence="2" type="ordered locus">Plabr_4121</name>
</gene>
<keyword evidence="1" id="KW-0472">Membrane</keyword>
<dbReference type="EMBL" id="CP002546">
    <property type="protein sequence ID" value="ADY61697.1"/>
    <property type="molecule type" value="Genomic_DNA"/>
</dbReference>
<dbReference type="STRING" id="756272.Plabr_4121"/>
<evidence type="ECO:0000256" key="1">
    <source>
        <dbReference type="SAM" id="Phobius"/>
    </source>
</evidence>
<dbReference type="KEGG" id="pbs:Plabr_4121"/>